<name>A0A8S1IZH8_9CHLO</name>
<keyword evidence="3" id="KW-0479">Metal-binding</keyword>
<proteinExistence type="inferred from homology"/>
<comment type="similarity">
    <text evidence="2">Belongs to the alkB family.</text>
</comment>
<protein>
    <recommendedName>
        <fullName evidence="8">Fe2OG dioxygenase domain-containing protein</fullName>
    </recommendedName>
</protein>
<keyword evidence="4" id="KW-0223">Dioxygenase</keyword>
<dbReference type="Gene3D" id="2.60.120.1520">
    <property type="match status" value="1"/>
</dbReference>
<evidence type="ECO:0000256" key="5">
    <source>
        <dbReference type="ARBA" id="ARBA00023002"/>
    </source>
</evidence>
<dbReference type="PANTHER" id="PTHR46030">
    <property type="entry name" value="ALPHA-KETOGLUTARATE-DEPENDENT DIOXYGENASE ALKB HOMOLOG 6"/>
    <property type="match status" value="1"/>
</dbReference>
<dbReference type="SUPFAM" id="SSF51197">
    <property type="entry name" value="Clavaminate synthase-like"/>
    <property type="match status" value="1"/>
</dbReference>
<evidence type="ECO:0000256" key="2">
    <source>
        <dbReference type="ARBA" id="ARBA00007879"/>
    </source>
</evidence>
<keyword evidence="5" id="KW-0560">Oxidoreductase</keyword>
<dbReference type="PANTHER" id="PTHR46030:SF1">
    <property type="entry name" value="ALPHA-KETOGLUTARATE-DEPENDENT DIOXYGENASE ALKB HOMOLOG 6"/>
    <property type="match status" value="1"/>
</dbReference>
<evidence type="ECO:0000256" key="7">
    <source>
        <dbReference type="ARBA" id="ARBA00023242"/>
    </source>
</evidence>
<keyword evidence="10" id="KW-1185">Reference proteome</keyword>
<accession>A0A8S1IZH8</accession>
<dbReference type="Proteomes" id="UP000708148">
    <property type="component" value="Unassembled WGS sequence"/>
</dbReference>
<evidence type="ECO:0000313" key="9">
    <source>
        <dbReference type="EMBL" id="CAD7700562.1"/>
    </source>
</evidence>
<keyword evidence="7" id="KW-0539">Nucleus</keyword>
<dbReference type="Pfam" id="PF13532">
    <property type="entry name" value="2OG-FeII_Oxy_2"/>
    <property type="match status" value="1"/>
</dbReference>
<dbReference type="InterPro" id="IPR005123">
    <property type="entry name" value="Oxoglu/Fe-dep_dioxygenase_dom"/>
</dbReference>
<dbReference type="InterPro" id="IPR027450">
    <property type="entry name" value="AlkB-like"/>
</dbReference>
<dbReference type="EMBL" id="CAJHUC010001294">
    <property type="protein sequence ID" value="CAD7700562.1"/>
    <property type="molecule type" value="Genomic_DNA"/>
</dbReference>
<reference evidence="9" key="1">
    <citation type="submission" date="2020-12" db="EMBL/GenBank/DDBJ databases">
        <authorList>
            <person name="Iha C."/>
        </authorList>
    </citation>
    <scope>NUCLEOTIDE SEQUENCE</scope>
</reference>
<gene>
    <name evidence="9" type="ORF">OSTQU699_LOCUS5921</name>
</gene>
<dbReference type="GO" id="GO:0051213">
    <property type="term" value="F:dioxygenase activity"/>
    <property type="evidence" value="ECO:0007669"/>
    <property type="project" value="UniProtKB-KW"/>
</dbReference>
<evidence type="ECO:0000256" key="4">
    <source>
        <dbReference type="ARBA" id="ARBA00022964"/>
    </source>
</evidence>
<keyword evidence="6" id="KW-0408">Iron</keyword>
<dbReference type="GO" id="GO:0046872">
    <property type="term" value="F:metal ion binding"/>
    <property type="evidence" value="ECO:0007669"/>
    <property type="project" value="UniProtKB-KW"/>
</dbReference>
<organism evidence="9 10">
    <name type="scientific">Ostreobium quekettii</name>
    <dbReference type="NCBI Taxonomy" id="121088"/>
    <lineage>
        <taxon>Eukaryota</taxon>
        <taxon>Viridiplantae</taxon>
        <taxon>Chlorophyta</taxon>
        <taxon>core chlorophytes</taxon>
        <taxon>Ulvophyceae</taxon>
        <taxon>TCBD clade</taxon>
        <taxon>Bryopsidales</taxon>
        <taxon>Ostreobineae</taxon>
        <taxon>Ostreobiaceae</taxon>
        <taxon>Ostreobium</taxon>
    </lineage>
</organism>
<evidence type="ECO:0000259" key="8">
    <source>
        <dbReference type="PROSITE" id="PS51471"/>
    </source>
</evidence>
<evidence type="ECO:0000256" key="6">
    <source>
        <dbReference type="ARBA" id="ARBA00023004"/>
    </source>
</evidence>
<evidence type="ECO:0000256" key="1">
    <source>
        <dbReference type="ARBA" id="ARBA00004123"/>
    </source>
</evidence>
<comment type="caution">
    <text evidence="9">The sequence shown here is derived from an EMBL/GenBank/DDBJ whole genome shotgun (WGS) entry which is preliminary data.</text>
</comment>
<dbReference type="AlphaFoldDB" id="A0A8S1IZH8"/>
<comment type="subcellular location">
    <subcellularLocation>
        <location evidence="1">Nucleus</location>
    </subcellularLocation>
</comment>
<dbReference type="GO" id="GO:0005634">
    <property type="term" value="C:nucleus"/>
    <property type="evidence" value="ECO:0007669"/>
    <property type="project" value="UniProtKB-SubCell"/>
</dbReference>
<dbReference type="PROSITE" id="PS51471">
    <property type="entry name" value="FE2OG_OXY"/>
    <property type="match status" value="1"/>
</dbReference>
<evidence type="ECO:0000256" key="3">
    <source>
        <dbReference type="ARBA" id="ARBA00022723"/>
    </source>
</evidence>
<sequence length="264" mass="28792">MRFPNTAGTGTLWTVRGTMPLYPTMFCQFVVICCDNGDPLANELVCNCLGSLRSACTYACQLLEASFCLLCDGTACAAESVALVLCQLNGRRSQYHGGVIHRNGLLQVPLPNWLSVLAMRMHRETSAFGGTPPNHVLVNAYMPGQGILAHEDGPVYHPGVCILSLGASTVLNFWRKEAPGGSRSLDPEMSVLLMPRSLLVFLDDAYADCLHGIDEVVEDRLDPSICNLAVCGMETGMRLPRVGERVSLTVRRVKRVQRNLIKLA</sequence>
<evidence type="ECO:0000313" key="10">
    <source>
        <dbReference type="Proteomes" id="UP000708148"/>
    </source>
</evidence>
<dbReference type="OrthoDB" id="412814at2759"/>
<feature type="domain" description="Fe2OG dioxygenase" evidence="8">
    <location>
        <begin position="132"/>
        <end position="254"/>
    </location>
</feature>
<dbReference type="InterPro" id="IPR032862">
    <property type="entry name" value="ALKBH6"/>
</dbReference>